<proteinExistence type="predicted"/>
<reference evidence="5" key="1">
    <citation type="journal article" date="2017" name="Nat. Commun.">
        <title>The asparagus genome sheds light on the origin and evolution of a young Y chromosome.</title>
        <authorList>
            <person name="Harkess A."/>
            <person name="Zhou J."/>
            <person name="Xu C."/>
            <person name="Bowers J.E."/>
            <person name="Van der Hulst R."/>
            <person name="Ayyampalayam S."/>
            <person name="Mercati F."/>
            <person name="Riccardi P."/>
            <person name="McKain M.R."/>
            <person name="Kakrana A."/>
            <person name="Tang H."/>
            <person name="Ray J."/>
            <person name="Groenendijk J."/>
            <person name="Arikit S."/>
            <person name="Mathioni S.M."/>
            <person name="Nakano M."/>
            <person name="Shan H."/>
            <person name="Telgmann-Rauber A."/>
            <person name="Kanno A."/>
            <person name="Yue Z."/>
            <person name="Chen H."/>
            <person name="Li W."/>
            <person name="Chen Y."/>
            <person name="Xu X."/>
            <person name="Zhang Y."/>
            <person name="Luo S."/>
            <person name="Chen H."/>
            <person name="Gao J."/>
            <person name="Mao Z."/>
            <person name="Pires J.C."/>
            <person name="Luo M."/>
            <person name="Kudrna D."/>
            <person name="Wing R.A."/>
            <person name="Meyers B.C."/>
            <person name="Yi K."/>
            <person name="Kong H."/>
            <person name="Lavrijsen P."/>
            <person name="Sunseri F."/>
            <person name="Falavigna A."/>
            <person name="Ye Y."/>
            <person name="Leebens-Mack J.H."/>
            <person name="Chen G."/>
        </authorList>
    </citation>
    <scope>NUCLEOTIDE SEQUENCE [LARGE SCALE GENOMIC DNA]</scope>
    <source>
        <strain evidence="5">cv. DH0086</strain>
    </source>
</reference>
<dbReference type="InterPro" id="IPR051855">
    <property type="entry name" value="eIF2B_beta_subunit"/>
</dbReference>
<sequence>MPDVQALVNDFVLKLKRRKIEGSHASARQTAELLRSVVSHQRMPHTNQAAALIDAVKGVGELLIAANTVGTRFQFAGFNLLLF</sequence>
<accession>A0A5P1EHH8</accession>
<dbReference type="GO" id="GO:0003743">
    <property type="term" value="F:translation initiation factor activity"/>
    <property type="evidence" value="ECO:0007669"/>
    <property type="project" value="UniProtKB-KW"/>
</dbReference>
<keyword evidence="3" id="KW-0648">Protein biosynthesis</keyword>
<dbReference type="GO" id="GO:0005851">
    <property type="term" value="C:eukaryotic translation initiation factor 2B complex"/>
    <property type="evidence" value="ECO:0007669"/>
    <property type="project" value="TreeGrafter"/>
</dbReference>
<dbReference type="AlphaFoldDB" id="A0A5P1EHH8"/>
<protein>
    <submittedName>
        <fullName evidence="4">Uncharacterized protein</fullName>
    </submittedName>
</protein>
<dbReference type="OMA" id="RMPHTNQ"/>
<evidence type="ECO:0000313" key="5">
    <source>
        <dbReference type="Proteomes" id="UP000243459"/>
    </source>
</evidence>
<dbReference type="GO" id="GO:0005085">
    <property type="term" value="F:guanyl-nucleotide exchange factor activity"/>
    <property type="evidence" value="ECO:0007669"/>
    <property type="project" value="TreeGrafter"/>
</dbReference>
<evidence type="ECO:0000256" key="1">
    <source>
        <dbReference type="ARBA" id="ARBA00022490"/>
    </source>
</evidence>
<organism evidence="4 5">
    <name type="scientific">Asparagus officinalis</name>
    <name type="common">Garden asparagus</name>
    <dbReference type="NCBI Taxonomy" id="4686"/>
    <lineage>
        <taxon>Eukaryota</taxon>
        <taxon>Viridiplantae</taxon>
        <taxon>Streptophyta</taxon>
        <taxon>Embryophyta</taxon>
        <taxon>Tracheophyta</taxon>
        <taxon>Spermatophyta</taxon>
        <taxon>Magnoliopsida</taxon>
        <taxon>Liliopsida</taxon>
        <taxon>Asparagales</taxon>
        <taxon>Asparagaceae</taxon>
        <taxon>Asparagoideae</taxon>
        <taxon>Asparagus</taxon>
    </lineage>
</organism>
<keyword evidence="5" id="KW-1185">Reference proteome</keyword>
<name>A0A5P1EHH8_ASPOF</name>
<evidence type="ECO:0000313" key="4">
    <source>
        <dbReference type="EMBL" id="ONK65385.1"/>
    </source>
</evidence>
<dbReference type="EMBL" id="CM007387">
    <property type="protein sequence ID" value="ONK65385.1"/>
    <property type="molecule type" value="Genomic_DNA"/>
</dbReference>
<dbReference type="Proteomes" id="UP000243459">
    <property type="component" value="Chromosome 7"/>
</dbReference>
<dbReference type="PANTHER" id="PTHR45859:SF1">
    <property type="entry name" value="TRANSLATION INITIATION FACTOR EIF-2B SUBUNIT BETA"/>
    <property type="match status" value="1"/>
</dbReference>
<gene>
    <name evidence="4" type="ORF">A4U43_C07F36560</name>
</gene>
<evidence type="ECO:0000256" key="3">
    <source>
        <dbReference type="ARBA" id="ARBA00022917"/>
    </source>
</evidence>
<dbReference type="PANTHER" id="PTHR45859">
    <property type="entry name" value="TRANSLATION INITIATION FACTOR EIF-2B SUBUNIT BETA"/>
    <property type="match status" value="1"/>
</dbReference>
<keyword evidence="1" id="KW-0963">Cytoplasm</keyword>
<evidence type="ECO:0000256" key="2">
    <source>
        <dbReference type="ARBA" id="ARBA00022540"/>
    </source>
</evidence>
<dbReference type="Gramene" id="ONK65385">
    <property type="protein sequence ID" value="ONK65385"/>
    <property type="gene ID" value="A4U43_C07F36560"/>
</dbReference>
<keyword evidence="2" id="KW-0396">Initiation factor</keyword>